<evidence type="ECO:0000259" key="9">
    <source>
        <dbReference type="PROSITE" id="PS51294"/>
    </source>
</evidence>
<dbReference type="AlphaFoldDB" id="A0AAN9I3U8"/>
<dbReference type="InterPro" id="IPR009057">
    <property type="entry name" value="Homeodomain-like_sf"/>
</dbReference>
<dbReference type="SMART" id="SM00717">
    <property type="entry name" value="SANT"/>
    <property type="match status" value="2"/>
</dbReference>
<dbReference type="GO" id="GO:0003677">
    <property type="term" value="F:DNA binding"/>
    <property type="evidence" value="ECO:0007669"/>
    <property type="project" value="UniProtKB-KW"/>
</dbReference>
<name>A0AAN9I3U8_CROPI</name>
<sequence length="253" mass="29281">MEGSSGVRKGAWSNLEDDLLKACVQQYGEGKWHLVTLPFLYIIIKKMLPAFSMILIDSLNRCRKSCRLRWLNYLNPNIKRGMFDEDEVDLMLRLHRLLGNRWSLIAGRLPGRTPNDVKNYWNSYIRKKVSSHKKDVNNTSSKEIVIEPHVVIKPQPRTISRTSPWLREKLLSNDQSRDKQCTHDKTCNVPNSSGSNNNWWGTMLEDIESNEKNDTCWLGEQDGALLKDLNWDNDAELFSLTSEVENFLEEGLT</sequence>
<dbReference type="GO" id="GO:0005634">
    <property type="term" value="C:nucleus"/>
    <property type="evidence" value="ECO:0007669"/>
    <property type="project" value="UniProtKB-SubCell"/>
</dbReference>
<feature type="domain" description="HTH myb-type" evidence="9">
    <location>
        <begin position="4"/>
        <end position="74"/>
    </location>
</feature>
<dbReference type="CDD" id="cd00167">
    <property type="entry name" value="SANT"/>
    <property type="match status" value="2"/>
</dbReference>
<dbReference type="EMBL" id="JAYWIO010000004">
    <property type="protein sequence ID" value="KAK7266438.1"/>
    <property type="molecule type" value="Genomic_DNA"/>
</dbReference>
<keyword evidence="7" id="KW-0539">Nucleus</keyword>
<accession>A0AAN9I3U8</accession>
<evidence type="ECO:0000256" key="5">
    <source>
        <dbReference type="ARBA" id="ARBA00023159"/>
    </source>
</evidence>
<dbReference type="InterPro" id="IPR015495">
    <property type="entry name" value="Myb_TF_plants"/>
</dbReference>
<feature type="domain" description="HTH myb-type" evidence="9">
    <location>
        <begin position="75"/>
        <end position="129"/>
    </location>
</feature>
<evidence type="ECO:0000256" key="3">
    <source>
        <dbReference type="ARBA" id="ARBA00023015"/>
    </source>
</evidence>
<keyword evidence="2" id="KW-0677">Repeat</keyword>
<dbReference type="PANTHER" id="PTHR47999">
    <property type="entry name" value="TRANSCRIPTION FACTOR MYB8-RELATED-RELATED"/>
    <property type="match status" value="1"/>
</dbReference>
<reference evidence="10 11" key="1">
    <citation type="submission" date="2024-01" db="EMBL/GenBank/DDBJ databases">
        <title>The genomes of 5 underutilized Papilionoideae crops provide insights into root nodulation and disease resistanc.</title>
        <authorList>
            <person name="Yuan L."/>
        </authorList>
    </citation>
    <scope>NUCLEOTIDE SEQUENCE [LARGE SCALE GENOMIC DNA]</scope>
    <source>
        <strain evidence="10">ZHUSHIDOU_FW_LH</strain>
        <tissue evidence="10">Leaf</tissue>
    </source>
</reference>
<evidence type="ECO:0000256" key="1">
    <source>
        <dbReference type="ARBA" id="ARBA00004123"/>
    </source>
</evidence>
<keyword evidence="3" id="KW-0805">Transcription regulation</keyword>
<keyword evidence="4" id="KW-0238">DNA-binding</keyword>
<dbReference type="Pfam" id="PF00249">
    <property type="entry name" value="Myb_DNA-binding"/>
    <property type="match status" value="1"/>
</dbReference>
<dbReference type="PANTHER" id="PTHR47999:SF24">
    <property type="entry name" value="TRANSCRIPTION FACTOR MYB90"/>
    <property type="match status" value="1"/>
</dbReference>
<evidence type="ECO:0000256" key="7">
    <source>
        <dbReference type="ARBA" id="ARBA00023242"/>
    </source>
</evidence>
<evidence type="ECO:0000256" key="2">
    <source>
        <dbReference type="ARBA" id="ARBA00022737"/>
    </source>
</evidence>
<keyword evidence="11" id="KW-1185">Reference proteome</keyword>
<keyword evidence="5" id="KW-0010">Activator</keyword>
<dbReference type="Gene3D" id="1.10.10.60">
    <property type="entry name" value="Homeodomain-like"/>
    <property type="match status" value="2"/>
</dbReference>
<dbReference type="PROSITE" id="PS51294">
    <property type="entry name" value="HTH_MYB"/>
    <property type="match status" value="2"/>
</dbReference>
<dbReference type="Proteomes" id="UP001372338">
    <property type="component" value="Unassembled WGS sequence"/>
</dbReference>
<gene>
    <name evidence="10" type="ORF">RIF29_19082</name>
</gene>
<dbReference type="InterPro" id="IPR001005">
    <property type="entry name" value="SANT/Myb"/>
</dbReference>
<protein>
    <submittedName>
        <fullName evidence="10">Uncharacterized protein</fullName>
    </submittedName>
</protein>
<keyword evidence="6" id="KW-0804">Transcription</keyword>
<evidence type="ECO:0000313" key="10">
    <source>
        <dbReference type="EMBL" id="KAK7266438.1"/>
    </source>
</evidence>
<comment type="subcellular location">
    <subcellularLocation>
        <location evidence="1">Nucleus</location>
    </subcellularLocation>
</comment>
<feature type="domain" description="Myb-like" evidence="8">
    <location>
        <begin position="4"/>
        <end position="74"/>
    </location>
</feature>
<dbReference type="PROSITE" id="PS50090">
    <property type="entry name" value="MYB_LIKE"/>
    <property type="match status" value="2"/>
</dbReference>
<organism evidence="10 11">
    <name type="scientific">Crotalaria pallida</name>
    <name type="common">Smooth rattlebox</name>
    <name type="synonym">Crotalaria striata</name>
    <dbReference type="NCBI Taxonomy" id="3830"/>
    <lineage>
        <taxon>Eukaryota</taxon>
        <taxon>Viridiplantae</taxon>
        <taxon>Streptophyta</taxon>
        <taxon>Embryophyta</taxon>
        <taxon>Tracheophyta</taxon>
        <taxon>Spermatophyta</taxon>
        <taxon>Magnoliopsida</taxon>
        <taxon>eudicotyledons</taxon>
        <taxon>Gunneridae</taxon>
        <taxon>Pentapetalae</taxon>
        <taxon>rosids</taxon>
        <taxon>fabids</taxon>
        <taxon>Fabales</taxon>
        <taxon>Fabaceae</taxon>
        <taxon>Papilionoideae</taxon>
        <taxon>50 kb inversion clade</taxon>
        <taxon>genistoids sensu lato</taxon>
        <taxon>core genistoids</taxon>
        <taxon>Crotalarieae</taxon>
        <taxon>Crotalaria</taxon>
    </lineage>
</organism>
<dbReference type="SUPFAM" id="SSF46689">
    <property type="entry name" value="Homeodomain-like"/>
    <property type="match status" value="1"/>
</dbReference>
<evidence type="ECO:0000259" key="8">
    <source>
        <dbReference type="PROSITE" id="PS50090"/>
    </source>
</evidence>
<proteinExistence type="predicted"/>
<evidence type="ECO:0000313" key="11">
    <source>
        <dbReference type="Proteomes" id="UP001372338"/>
    </source>
</evidence>
<comment type="caution">
    <text evidence="10">The sequence shown here is derived from an EMBL/GenBank/DDBJ whole genome shotgun (WGS) entry which is preliminary data.</text>
</comment>
<dbReference type="InterPro" id="IPR017930">
    <property type="entry name" value="Myb_dom"/>
</dbReference>
<feature type="domain" description="Myb-like" evidence="8">
    <location>
        <begin position="75"/>
        <end position="125"/>
    </location>
</feature>
<evidence type="ECO:0000256" key="4">
    <source>
        <dbReference type="ARBA" id="ARBA00023125"/>
    </source>
</evidence>
<evidence type="ECO:0000256" key="6">
    <source>
        <dbReference type="ARBA" id="ARBA00023163"/>
    </source>
</evidence>